<dbReference type="InterPro" id="IPR044669">
    <property type="entry name" value="YneE/VCCN1/2-like"/>
</dbReference>
<dbReference type="OrthoDB" id="1368at2759"/>
<comment type="subcellular location">
    <subcellularLocation>
        <location evidence="1">Cell membrane</location>
        <topology evidence="1">Multi-pass membrane protein</topology>
    </subcellularLocation>
</comment>
<evidence type="ECO:0000313" key="10">
    <source>
        <dbReference type="Proteomes" id="UP000232323"/>
    </source>
</evidence>
<dbReference type="GO" id="GO:0005886">
    <property type="term" value="C:plasma membrane"/>
    <property type="evidence" value="ECO:0007669"/>
    <property type="project" value="UniProtKB-SubCell"/>
</dbReference>
<gene>
    <name evidence="9" type="ORF">CEUSTIGMA_g10610.t1</name>
</gene>
<dbReference type="Proteomes" id="UP000232323">
    <property type="component" value="Unassembled WGS sequence"/>
</dbReference>
<proteinExistence type="predicted"/>
<comment type="caution">
    <text evidence="9">The sequence shown here is derived from an EMBL/GenBank/DDBJ whole genome shotgun (WGS) entry which is preliminary data.</text>
</comment>
<feature type="transmembrane region" description="Helical" evidence="8">
    <location>
        <begin position="87"/>
        <end position="108"/>
    </location>
</feature>
<dbReference type="GO" id="GO:0005254">
    <property type="term" value="F:chloride channel activity"/>
    <property type="evidence" value="ECO:0007669"/>
    <property type="project" value="InterPro"/>
</dbReference>
<evidence type="ECO:0000256" key="5">
    <source>
        <dbReference type="ARBA" id="ARBA00022989"/>
    </source>
</evidence>
<keyword evidence="2" id="KW-0813">Transport</keyword>
<keyword evidence="7 8" id="KW-0472">Membrane</keyword>
<evidence type="ECO:0000256" key="2">
    <source>
        <dbReference type="ARBA" id="ARBA00022448"/>
    </source>
</evidence>
<dbReference type="Pfam" id="PF25539">
    <property type="entry name" value="Bestrophin_2"/>
    <property type="match status" value="1"/>
</dbReference>
<keyword evidence="3" id="KW-1003">Cell membrane</keyword>
<evidence type="ECO:0000256" key="3">
    <source>
        <dbReference type="ARBA" id="ARBA00022475"/>
    </source>
</evidence>
<reference evidence="9 10" key="1">
    <citation type="submission" date="2017-08" db="EMBL/GenBank/DDBJ databases">
        <title>Acidophilic green algal genome provides insights into adaptation to an acidic environment.</title>
        <authorList>
            <person name="Hirooka S."/>
            <person name="Hirose Y."/>
            <person name="Kanesaki Y."/>
            <person name="Higuchi S."/>
            <person name="Fujiwara T."/>
            <person name="Onuma R."/>
            <person name="Era A."/>
            <person name="Ohbayashi R."/>
            <person name="Uzuka A."/>
            <person name="Nozaki H."/>
            <person name="Yoshikawa H."/>
            <person name="Miyagishima S.Y."/>
        </authorList>
    </citation>
    <scope>NUCLEOTIDE SEQUENCE [LARGE SCALE GENOMIC DNA]</scope>
    <source>
        <strain evidence="9 10">NIES-2499</strain>
    </source>
</reference>
<evidence type="ECO:0000256" key="4">
    <source>
        <dbReference type="ARBA" id="ARBA00022692"/>
    </source>
</evidence>
<feature type="transmembrane region" description="Helical" evidence="8">
    <location>
        <begin position="128"/>
        <end position="149"/>
    </location>
</feature>
<dbReference type="PANTHER" id="PTHR33281">
    <property type="entry name" value="UPF0187 PROTEIN YNEE"/>
    <property type="match status" value="1"/>
</dbReference>
<keyword evidence="10" id="KW-1185">Reference proteome</keyword>
<keyword evidence="6" id="KW-0406">Ion transport</keyword>
<dbReference type="EMBL" id="BEGY01000093">
    <property type="protein sequence ID" value="GAX83184.1"/>
    <property type="molecule type" value="Genomic_DNA"/>
</dbReference>
<dbReference type="STRING" id="1157962.A0A250XJD5"/>
<name>A0A250XJD5_9CHLO</name>
<sequence>MLVHRVHTRSLGNRNQCGRKLHRVSTFVVKTPTEKPVVADYVLPRSEEARRYFRTVYDFPQWQKHRSPTRLIDRLLQIPRSHVLQNILPSIAWCSSVAGLLTLYMQAYDAHILPDGFPSFATNNACTSFVNTTTVALSLLLVFRTNVSYGRWDEARKMKGLLVNRSRDLMRQVCAMVPEEDVATKAMMAKWTAAFCRVLRIHFQPEVSLEDEMKGLLSPEELEWLIESKHRPCSVIHMLSQIIYDSQISAICQAQMCNNLTAFEDVLGGCERLLRAPIPVSYTRHTARFLFTWLTLLPFALYNSCGVWTLPVVAGVSAVLCGIEEIGVQIEEPFGILPLEAICGRIQADVMATLKEDAKTRNLRNKVLLIRGPEHWAMVNGHSNK</sequence>
<keyword evidence="5 8" id="KW-1133">Transmembrane helix</keyword>
<evidence type="ECO:0000256" key="1">
    <source>
        <dbReference type="ARBA" id="ARBA00004651"/>
    </source>
</evidence>
<evidence type="ECO:0000313" key="9">
    <source>
        <dbReference type="EMBL" id="GAX83184.1"/>
    </source>
</evidence>
<accession>A0A250XJD5</accession>
<dbReference type="AlphaFoldDB" id="A0A250XJD5"/>
<evidence type="ECO:0000256" key="8">
    <source>
        <dbReference type="SAM" id="Phobius"/>
    </source>
</evidence>
<organism evidence="9 10">
    <name type="scientific">Chlamydomonas eustigma</name>
    <dbReference type="NCBI Taxonomy" id="1157962"/>
    <lineage>
        <taxon>Eukaryota</taxon>
        <taxon>Viridiplantae</taxon>
        <taxon>Chlorophyta</taxon>
        <taxon>core chlorophytes</taxon>
        <taxon>Chlorophyceae</taxon>
        <taxon>CS clade</taxon>
        <taxon>Chlamydomonadales</taxon>
        <taxon>Chlamydomonadaceae</taxon>
        <taxon>Chlamydomonas</taxon>
    </lineage>
</organism>
<protein>
    <submittedName>
        <fullName evidence="9">Uncharacterized protein</fullName>
    </submittedName>
</protein>
<evidence type="ECO:0000256" key="7">
    <source>
        <dbReference type="ARBA" id="ARBA00023136"/>
    </source>
</evidence>
<keyword evidence="4 8" id="KW-0812">Transmembrane</keyword>
<dbReference type="PANTHER" id="PTHR33281:SF19">
    <property type="entry name" value="VOLTAGE-DEPENDENT ANION CHANNEL-FORMING PROTEIN YNEE"/>
    <property type="match status" value="1"/>
</dbReference>
<evidence type="ECO:0000256" key="6">
    <source>
        <dbReference type="ARBA" id="ARBA00023065"/>
    </source>
</evidence>